<dbReference type="PANTHER" id="PTHR40040">
    <property type="entry name" value="SMALL HYDROPHOBIC PROTEIN-RELATED"/>
    <property type="match status" value="1"/>
</dbReference>
<accession>A0ABZ1WE15</accession>
<gene>
    <name evidence="3" type="ORF">OG469_28175</name>
</gene>
<keyword evidence="2" id="KW-0472">Membrane</keyword>
<feature type="region of interest" description="Disordered" evidence="1">
    <location>
        <begin position="1"/>
        <end position="34"/>
    </location>
</feature>
<evidence type="ECO:0000313" key="4">
    <source>
        <dbReference type="Proteomes" id="UP001432014"/>
    </source>
</evidence>
<protein>
    <submittedName>
        <fullName evidence="3">DUF4190 domain-containing protein</fullName>
    </submittedName>
</protein>
<feature type="compositionally biased region" description="Basic and acidic residues" evidence="1">
    <location>
        <begin position="10"/>
        <end position="26"/>
    </location>
</feature>
<organism evidence="3 4">
    <name type="scientific">Kitasatospora herbaricolor</name>
    <dbReference type="NCBI Taxonomy" id="68217"/>
    <lineage>
        <taxon>Bacteria</taxon>
        <taxon>Bacillati</taxon>
        <taxon>Actinomycetota</taxon>
        <taxon>Actinomycetes</taxon>
        <taxon>Kitasatosporales</taxon>
        <taxon>Streptomycetaceae</taxon>
        <taxon>Kitasatospora</taxon>
    </lineage>
</organism>
<dbReference type="PANTHER" id="PTHR40040:SF1">
    <property type="entry name" value="MEMBRANE PROTEIN"/>
    <property type="match status" value="1"/>
</dbReference>
<dbReference type="EMBL" id="CP108482">
    <property type="protein sequence ID" value="WUS59038.1"/>
    <property type="molecule type" value="Genomic_DNA"/>
</dbReference>
<name>A0ABZ1WE15_9ACTN</name>
<dbReference type="Proteomes" id="UP001432014">
    <property type="component" value="Chromosome"/>
</dbReference>
<reference evidence="3 4" key="1">
    <citation type="submission" date="2022-10" db="EMBL/GenBank/DDBJ databases">
        <title>The complete genomes of actinobacterial strains from the NBC collection.</title>
        <authorList>
            <person name="Joergensen T.S."/>
            <person name="Alvarez Arevalo M."/>
            <person name="Sterndorff E.B."/>
            <person name="Faurdal D."/>
            <person name="Vuksanovic O."/>
            <person name="Mourched A.-S."/>
            <person name="Charusanti P."/>
            <person name="Shaw S."/>
            <person name="Blin K."/>
            <person name="Weber T."/>
        </authorList>
    </citation>
    <scope>NUCLEOTIDE SEQUENCE [LARGE SCALE GENOMIC DNA]</scope>
    <source>
        <strain evidence="3 4">NBC_01247</strain>
    </source>
</reference>
<evidence type="ECO:0000256" key="1">
    <source>
        <dbReference type="SAM" id="MobiDB-lite"/>
    </source>
</evidence>
<keyword evidence="4" id="KW-1185">Reference proteome</keyword>
<keyword evidence="2" id="KW-0812">Transmembrane</keyword>
<dbReference type="InterPro" id="IPR055338">
    <property type="entry name" value="YqfX-like"/>
</dbReference>
<sequence>MNSTLTARRSTADRSTADRSTADHTGTDTGRLGTDRRAADADNLAVASFLLGLPGLLLFNIALGPLAIVLAVLALVRGTTRRGRALLGLTLGVADLAVLAATTLAGHGQLWHLG</sequence>
<dbReference type="RefSeq" id="WP_329494826.1">
    <property type="nucleotide sequence ID" value="NZ_CP108460.1"/>
</dbReference>
<proteinExistence type="predicted"/>
<feature type="transmembrane region" description="Helical" evidence="2">
    <location>
        <begin position="56"/>
        <end position="76"/>
    </location>
</feature>
<feature type="transmembrane region" description="Helical" evidence="2">
    <location>
        <begin position="85"/>
        <end position="105"/>
    </location>
</feature>
<evidence type="ECO:0000256" key="2">
    <source>
        <dbReference type="SAM" id="Phobius"/>
    </source>
</evidence>
<keyword evidence="2" id="KW-1133">Transmembrane helix</keyword>
<evidence type="ECO:0000313" key="3">
    <source>
        <dbReference type="EMBL" id="WUS59038.1"/>
    </source>
</evidence>